<feature type="compositionally biased region" description="Acidic residues" evidence="1">
    <location>
        <begin position="199"/>
        <end position="211"/>
    </location>
</feature>
<name>A0A2A9MB28_BESBE</name>
<dbReference type="EMBL" id="NWUJ01000007">
    <property type="protein sequence ID" value="PFH34404.1"/>
    <property type="molecule type" value="Genomic_DNA"/>
</dbReference>
<feature type="transmembrane region" description="Helical" evidence="2">
    <location>
        <begin position="113"/>
        <end position="139"/>
    </location>
</feature>
<dbReference type="Proteomes" id="UP000224006">
    <property type="component" value="Unassembled WGS sequence"/>
</dbReference>
<feature type="compositionally biased region" description="Acidic residues" evidence="1">
    <location>
        <begin position="266"/>
        <end position="297"/>
    </location>
</feature>
<protein>
    <submittedName>
        <fullName evidence="3">Putative RPGR</fullName>
    </submittedName>
</protein>
<evidence type="ECO:0000256" key="2">
    <source>
        <dbReference type="SAM" id="Phobius"/>
    </source>
</evidence>
<evidence type="ECO:0000313" key="3">
    <source>
        <dbReference type="EMBL" id="PFH34404.1"/>
    </source>
</evidence>
<comment type="caution">
    <text evidence="3">The sequence shown here is derived from an EMBL/GenBank/DDBJ whole genome shotgun (WGS) entry which is preliminary data.</text>
</comment>
<reference evidence="3 4" key="1">
    <citation type="submission" date="2017-09" db="EMBL/GenBank/DDBJ databases">
        <title>Genome sequencing of Besnoitia besnoiti strain Bb-Ger1.</title>
        <authorList>
            <person name="Schares G."/>
            <person name="Venepally P."/>
            <person name="Lorenzi H.A."/>
        </authorList>
    </citation>
    <scope>NUCLEOTIDE SEQUENCE [LARGE SCALE GENOMIC DNA]</scope>
    <source>
        <strain evidence="3 4">Bb-Ger1</strain>
    </source>
</reference>
<keyword evidence="4" id="KW-1185">Reference proteome</keyword>
<sequence>MTGLFSKTGRVRLGLVQSFGSTPAVAAAFLCVCVLLSGYFPLTHDSGASTSLFVAASTGDHGSQEQNPVLAAEDWNNEEPEQAAAPEATDVERVTRSPASSPRRQRFLTENRLRTLMMTISLTVLVACSAGLITLIASIPPLPGPVTPQGTSDELQELDNLLKQEQNPDAPTPDTHESEEEGTVEEETEQDGPSGDAGVVDEGEGEDEEPLEEKVRYRRDATLITHPHLSPSDAQKRCNSRYSDMDVEGTHDLATAPPPPPPSPEPETETPEDQAETPEDQAEAPEDQAEAPEDQAEAPEGQAEAPEDQAEAE</sequence>
<dbReference type="VEuPathDB" id="ToxoDB:BESB_075560"/>
<dbReference type="AlphaFoldDB" id="A0A2A9MB28"/>
<dbReference type="GeneID" id="40312482"/>
<gene>
    <name evidence="3" type="ORF">BESB_075560</name>
</gene>
<feature type="compositionally biased region" description="Basic and acidic residues" evidence="1">
    <location>
        <begin position="212"/>
        <end position="221"/>
    </location>
</feature>
<organism evidence="3 4">
    <name type="scientific">Besnoitia besnoiti</name>
    <name type="common">Apicomplexan protozoan</name>
    <dbReference type="NCBI Taxonomy" id="94643"/>
    <lineage>
        <taxon>Eukaryota</taxon>
        <taxon>Sar</taxon>
        <taxon>Alveolata</taxon>
        <taxon>Apicomplexa</taxon>
        <taxon>Conoidasida</taxon>
        <taxon>Coccidia</taxon>
        <taxon>Eucoccidiorida</taxon>
        <taxon>Eimeriorina</taxon>
        <taxon>Sarcocystidae</taxon>
        <taxon>Besnoitia</taxon>
    </lineage>
</organism>
<keyword evidence="2" id="KW-0812">Transmembrane</keyword>
<accession>A0A2A9MB28</accession>
<feature type="transmembrane region" description="Helical" evidence="2">
    <location>
        <begin position="20"/>
        <end position="42"/>
    </location>
</feature>
<evidence type="ECO:0000256" key="1">
    <source>
        <dbReference type="SAM" id="MobiDB-lite"/>
    </source>
</evidence>
<feature type="region of interest" description="Disordered" evidence="1">
    <location>
        <begin position="82"/>
        <end position="106"/>
    </location>
</feature>
<keyword evidence="2" id="KW-1133">Transmembrane helix</keyword>
<dbReference type="RefSeq" id="XP_029218413.1">
    <property type="nucleotide sequence ID" value="XM_029365929.1"/>
</dbReference>
<feature type="region of interest" description="Disordered" evidence="1">
    <location>
        <begin position="165"/>
        <end position="313"/>
    </location>
</feature>
<proteinExistence type="predicted"/>
<feature type="compositionally biased region" description="Acidic residues" evidence="1">
    <location>
        <begin position="177"/>
        <end position="190"/>
    </location>
</feature>
<evidence type="ECO:0000313" key="4">
    <source>
        <dbReference type="Proteomes" id="UP000224006"/>
    </source>
</evidence>
<feature type="compositionally biased region" description="Pro residues" evidence="1">
    <location>
        <begin position="256"/>
        <end position="265"/>
    </location>
</feature>
<dbReference type="KEGG" id="bbes:BESB_075560"/>
<keyword evidence="2" id="KW-0472">Membrane</keyword>